<proteinExistence type="predicted"/>
<evidence type="ECO:0000313" key="2">
    <source>
        <dbReference type="EMBL" id="QDZ23202.1"/>
    </source>
</evidence>
<evidence type="ECO:0008006" key="4">
    <source>
        <dbReference type="Google" id="ProtNLM"/>
    </source>
</evidence>
<organism evidence="2 3">
    <name type="scientific">Chloropicon primus</name>
    <dbReference type="NCBI Taxonomy" id="1764295"/>
    <lineage>
        <taxon>Eukaryota</taxon>
        <taxon>Viridiplantae</taxon>
        <taxon>Chlorophyta</taxon>
        <taxon>Chloropicophyceae</taxon>
        <taxon>Chloropicales</taxon>
        <taxon>Chloropicaceae</taxon>
        <taxon>Chloropicon</taxon>
    </lineage>
</organism>
<evidence type="ECO:0000313" key="3">
    <source>
        <dbReference type="Proteomes" id="UP000316726"/>
    </source>
</evidence>
<dbReference type="AlphaFoldDB" id="A0A5B8MUN7"/>
<accession>A0A5B8MUN7</accession>
<evidence type="ECO:0000256" key="1">
    <source>
        <dbReference type="SAM" id="MobiDB-lite"/>
    </source>
</evidence>
<feature type="compositionally biased region" description="Low complexity" evidence="1">
    <location>
        <begin position="24"/>
        <end position="48"/>
    </location>
</feature>
<dbReference type="Gene3D" id="3.40.50.2000">
    <property type="entry name" value="Glycogen Phosphorylase B"/>
    <property type="match status" value="1"/>
</dbReference>
<feature type="compositionally biased region" description="Basic residues" evidence="1">
    <location>
        <begin position="11"/>
        <end position="20"/>
    </location>
</feature>
<gene>
    <name evidence="2" type="ORF">A3770_09p57200</name>
</gene>
<keyword evidence="3" id="KW-1185">Reference proteome</keyword>
<dbReference type="EMBL" id="CP031042">
    <property type="protein sequence ID" value="QDZ23202.1"/>
    <property type="molecule type" value="Genomic_DNA"/>
</dbReference>
<feature type="region of interest" description="Disordered" evidence="1">
    <location>
        <begin position="1"/>
        <end position="48"/>
    </location>
</feature>
<dbReference type="Pfam" id="PF13692">
    <property type="entry name" value="Glyco_trans_1_4"/>
    <property type="match status" value="1"/>
</dbReference>
<dbReference type="Proteomes" id="UP000316726">
    <property type="component" value="Chromosome 9"/>
</dbReference>
<dbReference type="SUPFAM" id="SSF53756">
    <property type="entry name" value="UDP-Glycosyltransferase/glycogen phosphorylase"/>
    <property type="match status" value="1"/>
</dbReference>
<name>A0A5B8MUN7_9CHLO</name>
<dbReference type="OrthoDB" id="426882at2759"/>
<protein>
    <recommendedName>
        <fullName evidence="4">Glycosyltransferase</fullName>
    </recommendedName>
</protein>
<dbReference type="CDD" id="cd03801">
    <property type="entry name" value="GT4_PimA-like"/>
    <property type="match status" value="1"/>
</dbReference>
<sequence length="475" mass="52817">MKDGRRGGGLLRRHHHHRHPPPNATTTTTSSSSSSSALRGGRSWQKPGASKASASASVLFFGAYWPDANASGAGVRTVALLEAFLGDWSYEAAHFASPNRENECSERLRDLGVRTVRCRMNRRDELEDLVSGVRPDVVVFDQFTSEEQYSWVVRSAAPDALRVLDMQDSHALRLWREGRARGASSPSTDTPPATYKELQRELAAIHRSDLTLVCSPFELSLLTETYGVDPRKLCLASFFYDRIERGPSFEERRGFVTLGTAMHGPNVDAVRWLRQDIWKVVRERGGSQMEVRVYGAHFETEAGLAQMHNQGEGFLVEGFASDLRDVLSKARVLVAPLRYGAGIKTKILDAWSFGTPVCTTPVGSEGLLDSGGWGGLGSATTASEFAESAVLLHEDKETWEKASQDGLRILSESFDRRANLSVVGEAIEERRATLQKMRDNDYTGNAFWHNTLRSTEYFSRWIELKEESQNTNKPS</sequence>
<dbReference type="STRING" id="1764295.A0A5B8MUN7"/>
<reference evidence="2 3" key="1">
    <citation type="submission" date="2018-07" db="EMBL/GenBank/DDBJ databases">
        <title>The complete nuclear genome of the prasinophyte Chloropicon primus (CCMP1205).</title>
        <authorList>
            <person name="Pombert J.-F."/>
            <person name="Otis C."/>
            <person name="Turmel M."/>
            <person name="Lemieux C."/>
        </authorList>
    </citation>
    <scope>NUCLEOTIDE SEQUENCE [LARGE SCALE GENOMIC DNA]</scope>
    <source>
        <strain evidence="2 3">CCMP1205</strain>
    </source>
</reference>